<dbReference type="InterPro" id="IPR036390">
    <property type="entry name" value="WH_DNA-bd_sf"/>
</dbReference>
<dbReference type="PROSITE" id="PS51186">
    <property type="entry name" value="GNAT"/>
    <property type="match status" value="1"/>
</dbReference>
<dbReference type="PANTHER" id="PTHR13947">
    <property type="entry name" value="GNAT FAMILY N-ACETYLTRANSFERASE"/>
    <property type="match status" value="1"/>
</dbReference>
<sequence>MQDHSHLEAIRASSRQLVRELGFMGGAFAGTDLPPSAVHALIEIDACPGITARDLGHSLHLEKSSVSRMLRRLISSGDLLEEVDKDDSRIKRLRLSESGQKRTQTIHAFARHQVSNALNRLQPHDNRRILDGLRLYVQALSNRGNATAPEVEIVQGYRPGLIARITQMHALYYARTAGFGLHFECVVATGLADFCNRLESSKNAIWLAMQAGEIVGSIAIDGEDLGAKTAHLRWFIIDDGLRGGGVGRQLLSAALAFADEKGFEETHLWTFSGLTAARHLYESHGFVCVEERTGNQWGSEVLEQRFVRPRPSYCIIP</sequence>
<dbReference type="CDD" id="cd04301">
    <property type="entry name" value="NAT_SF"/>
    <property type="match status" value="1"/>
</dbReference>
<name>A0AAE4W9E8_AGRVI</name>
<comment type="caution">
    <text evidence="4">The sequence shown here is derived from an EMBL/GenBank/DDBJ whole genome shotgun (WGS) entry which is preliminary data.</text>
</comment>
<dbReference type="GO" id="GO:0008080">
    <property type="term" value="F:N-acetyltransferase activity"/>
    <property type="evidence" value="ECO:0007669"/>
    <property type="project" value="InterPro"/>
</dbReference>
<dbReference type="InterPro" id="IPR000835">
    <property type="entry name" value="HTH_MarR-typ"/>
</dbReference>
<gene>
    <name evidence="4" type="ORF">GOZ95_03005</name>
</gene>
<dbReference type="Proteomes" id="UP000436692">
    <property type="component" value="Unassembled WGS sequence"/>
</dbReference>
<evidence type="ECO:0000313" key="5">
    <source>
        <dbReference type="Proteomes" id="UP000436692"/>
    </source>
</evidence>
<dbReference type="EMBL" id="WPHM01000001">
    <property type="protein sequence ID" value="MUZ56427.1"/>
    <property type="molecule type" value="Genomic_DNA"/>
</dbReference>
<dbReference type="Pfam" id="PF01047">
    <property type="entry name" value="MarR"/>
    <property type="match status" value="1"/>
</dbReference>
<dbReference type="Gene3D" id="3.40.630.30">
    <property type="match status" value="1"/>
</dbReference>
<dbReference type="SMART" id="SM00347">
    <property type="entry name" value="HTH_MARR"/>
    <property type="match status" value="1"/>
</dbReference>
<dbReference type="SUPFAM" id="SSF55729">
    <property type="entry name" value="Acyl-CoA N-acyltransferases (Nat)"/>
    <property type="match status" value="1"/>
</dbReference>
<evidence type="ECO:0000313" key="4">
    <source>
        <dbReference type="EMBL" id="MUZ56427.1"/>
    </source>
</evidence>
<dbReference type="InterPro" id="IPR036388">
    <property type="entry name" value="WH-like_DNA-bd_sf"/>
</dbReference>
<proteinExistence type="predicted"/>
<reference evidence="4 5" key="1">
    <citation type="submission" date="2019-12" db="EMBL/GenBank/DDBJ databases">
        <title>Whole-genome sequencing of Allorhizobium vitis.</title>
        <authorList>
            <person name="Gan H.M."/>
            <person name="Szegedi E."/>
            <person name="Burr T."/>
            <person name="Savka M.A."/>
        </authorList>
    </citation>
    <scope>NUCLEOTIDE SEQUENCE [LARGE SCALE GENOMIC DNA]</scope>
    <source>
        <strain evidence="4 5">CG989</strain>
    </source>
</reference>
<dbReference type="RefSeq" id="WP_156546336.1">
    <property type="nucleotide sequence ID" value="NZ_JABAEJ010000001.1"/>
</dbReference>
<evidence type="ECO:0000256" key="1">
    <source>
        <dbReference type="ARBA" id="ARBA00022679"/>
    </source>
</evidence>
<dbReference type="InterPro" id="IPR000182">
    <property type="entry name" value="GNAT_dom"/>
</dbReference>
<keyword evidence="1" id="KW-0808">Transferase</keyword>
<feature type="domain" description="HTH marR-type" evidence="2">
    <location>
        <begin position="1"/>
        <end position="138"/>
    </location>
</feature>
<dbReference type="AlphaFoldDB" id="A0AAE4W9E8"/>
<evidence type="ECO:0000259" key="2">
    <source>
        <dbReference type="PROSITE" id="PS50995"/>
    </source>
</evidence>
<dbReference type="Gene3D" id="1.10.10.10">
    <property type="entry name" value="Winged helix-like DNA-binding domain superfamily/Winged helix DNA-binding domain"/>
    <property type="match status" value="1"/>
</dbReference>
<protein>
    <submittedName>
        <fullName evidence="4">GNAT family N-acetyltransferase</fullName>
    </submittedName>
</protein>
<accession>A0AAE4W9E8</accession>
<dbReference type="InterPro" id="IPR050769">
    <property type="entry name" value="NAT_camello-type"/>
</dbReference>
<dbReference type="InterPro" id="IPR016181">
    <property type="entry name" value="Acyl_CoA_acyltransferase"/>
</dbReference>
<evidence type="ECO:0000259" key="3">
    <source>
        <dbReference type="PROSITE" id="PS51186"/>
    </source>
</evidence>
<dbReference type="PROSITE" id="PS50995">
    <property type="entry name" value="HTH_MARR_2"/>
    <property type="match status" value="1"/>
</dbReference>
<dbReference type="Pfam" id="PF00583">
    <property type="entry name" value="Acetyltransf_1"/>
    <property type="match status" value="1"/>
</dbReference>
<dbReference type="GO" id="GO:0003700">
    <property type="term" value="F:DNA-binding transcription factor activity"/>
    <property type="evidence" value="ECO:0007669"/>
    <property type="project" value="InterPro"/>
</dbReference>
<dbReference type="SUPFAM" id="SSF46785">
    <property type="entry name" value="Winged helix' DNA-binding domain"/>
    <property type="match status" value="1"/>
</dbReference>
<organism evidence="4 5">
    <name type="scientific">Agrobacterium vitis</name>
    <name type="common">Rhizobium vitis</name>
    <dbReference type="NCBI Taxonomy" id="373"/>
    <lineage>
        <taxon>Bacteria</taxon>
        <taxon>Pseudomonadati</taxon>
        <taxon>Pseudomonadota</taxon>
        <taxon>Alphaproteobacteria</taxon>
        <taxon>Hyphomicrobiales</taxon>
        <taxon>Rhizobiaceae</taxon>
        <taxon>Rhizobium/Agrobacterium group</taxon>
        <taxon>Agrobacterium</taxon>
    </lineage>
</organism>
<dbReference type="PANTHER" id="PTHR13947:SF37">
    <property type="entry name" value="LD18367P"/>
    <property type="match status" value="1"/>
</dbReference>
<feature type="domain" description="N-acetyltransferase" evidence="3">
    <location>
        <begin position="152"/>
        <end position="308"/>
    </location>
</feature>